<proteinExistence type="predicted"/>
<dbReference type="InterPro" id="IPR036097">
    <property type="entry name" value="HisK_dim/P_sf"/>
</dbReference>
<name>A0A941FSY8_9BACI</name>
<evidence type="ECO:0000313" key="6">
    <source>
        <dbReference type="EMBL" id="MBR8646281.1"/>
    </source>
</evidence>
<sequence length="102" mass="11954">MGQISSSFVHEFRNPLTAIMGFNKLLKRENPDLKYLDIIDYELNQLNFRITQFLHTSKSDFNEEQREEISVLKLIEEIQELTYANIVDASVNVEIDIYQTSP</sequence>
<evidence type="ECO:0000259" key="5">
    <source>
        <dbReference type="SMART" id="SM00388"/>
    </source>
</evidence>
<protein>
    <recommendedName>
        <fullName evidence="2">histidine kinase</fullName>
        <ecNumber evidence="2">2.7.13.3</ecNumber>
    </recommendedName>
</protein>
<dbReference type="InterPro" id="IPR003661">
    <property type="entry name" value="HisK_dim/P_dom"/>
</dbReference>
<evidence type="ECO:0000256" key="4">
    <source>
        <dbReference type="ARBA" id="ARBA00023012"/>
    </source>
</evidence>
<dbReference type="Gene3D" id="1.10.287.130">
    <property type="match status" value="1"/>
</dbReference>
<evidence type="ECO:0000313" key="7">
    <source>
        <dbReference type="Proteomes" id="UP000680045"/>
    </source>
</evidence>
<keyword evidence="3" id="KW-0808">Transferase</keyword>
<accession>A0A941FSY8</accession>
<evidence type="ECO:0000256" key="2">
    <source>
        <dbReference type="ARBA" id="ARBA00012438"/>
    </source>
</evidence>
<dbReference type="SMART" id="SM00388">
    <property type="entry name" value="HisKA"/>
    <property type="match status" value="1"/>
</dbReference>
<reference evidence="6" key="1">
    <citation type="submission" date="2021-04" db="EMBL/GenBank/DDBJ databases">
        <title>Whole genome sequencing of Enterococci isolates from hospitalized patients.</title>
        <authorList>
            <person name="Ogoti B.M."/>
            <person name="Onyambu F.G."/>
        </authorList>
    </citation>
    <scope>NUCLEOTIDE SEQUENCE</scope>
    <source>
        <strain evidence="6">242</strain>
    </source>
</reference>
<keyword evidence="4" id="KW-0902">Two-component regulatory system</keyword>
<dbReference type="Pfam" id="PF00512">
    <property type="entry name" value="HisKA"/>
    <property type="match status" value="1"/>
</dbReference>
<dbReference type="GO" id="GO:0000155">
    <property type="term" value="F:phosphorelay sensor kinase activity"/>
    <property type="evidence" value="ECO:0007669"/>
    <property type="project" value="InterPro"/>
</dbReference>
<feature type="domain" description="Signal transduction histidine kinase dimerisation/phosphoacceptor" evidence="5">
    <location>
        <begin position="1"/>
        <end position="62"/>
    </location>
</feature>
<dbReference type="AlphaFoldDB" id="A0A941FSY8"/>
<dbReference type="EMBL" id="JAGTPW010000086">
    <property type="protein sequence ID" value="MBR8646281.1"/>
    <property type="molecule type" value="Genomic_DNA"/>
</dbReference>
<dbReference type="SUPFAM" id="SSF47384">
    <property type="entry name" value="Homodimeric domain of signal transducing histidine kinase"/>
    <property type="match status" value="1"/>
</dbReference>
<evidence type="ECO:0000256" key="1">
    <source>
        <dbReference type="ARBA" id="ARBA00000085"/>
    </source>
</evidence>
<dbReference type="EC" id="2.7.13.3" evidence="2"/>
<keyword evidence="3" id="KW-0418">Kinase</keyword>
<organism evidence="6 7">
    <name type="scientific">Peribacillus frigoritolerans</name>
    <dbReference type="NCBI Taxonomy" id="450367"/>
    <lineage>
        <taxon>Bacteria</taxon>
        <taxon>Bacillati</taxon>
        <taxon>Bacillota</taxon>
        <taxon>Bacilli</taxon>
        <taxon>Bacillales</taxon>
        <taxon>Bacillaceae</taxon>
        <taxon>Peribacillus</taxon>
    </lineage>
</organism>
<evidence type="ECO:0000256" key="3">
    <source>
        <dbReference type="ARBA" id="ARBA00022777"/>
    </source>
</evidence>
<dbReference type="Proteomes" id="UP000680045">
    <property type="component" value="Unassembled WGS sequence"/>
</dbReference>
<dbReference type="CDD" id="cd00082">
    <property type="entry name" value="HisKA"/>
    <property type="match status" value="1"/>
</dbReference>
<gene>
    <name evidence="6" type="ORF">KEH51_28445</name>
</gene>
<comment type="catalytic activity">
    <reaction evidence="1">
        <text>ATP + protein L-histidine = ADP + protein N-phospho-L-histidine.</text>
        <dbReference type="EC" id="2.7.13.3"/>
    </reaction>
</comment>
<comment type="caution">
    <text evidence="6">The sequence shown here is derived from an EMBL/GenBank/DDBJ whole genome shotgun (WGS) entry which is preliminary data.</text>
</comment>